<evidence type="ECO:0000256" key="1">
    <source>
        <dbReference type="ARBA" id="ARBA00022801"/>
    </source>
</evidence>
<dbReference type="AlphaFoldDB" id="A0A0G3ECY5"/>
<dbReference type="GO" id="GO:0004553">
    <property type="term" value="F:hydrolase activity, hydrolyzing O-glycosyl compounds"/>
    <property type="evidence" value="ECO:0007669"/>
    <property type="project" value="UniProtKB-ARBA"/>
</dbReference>
<dbReference type="EMBL" id="CP010904">
    <property type="protein sequence ID" value="AKJ64173.1"/>
    <property type="molecule type" value="Genomic_DNA"/>
</dbReference>
<dbReference type="SUPFAM" id="SSF49785">
    <property type="entry name" value="Galactose-binding domain-like"/>
    <property type="match status" value="1"/>
</dbReference>
<dbReference type="Gene3D" id="3.40.50.880">
    <property type="match status" value="1"/>
</dbReference>
<dbReference type="InterPro" id="IPR008979">
    <property type="entry name" value="Galactose-bd-like_sf"/>
</dbReference>
<reference evidence="5" key="1">
    <citation type="submission" date="2015-02" db="EMBL/GenBank/DDBJ databases">
        <title>Description and complete genome sequence of the first cultured representative of the subdivision 5 of the Verrucomicrobia phylum.</title>
        <authorList>
            <person name="Spring S."/>
            <person name="Bunk B."/>
            <person name="Sproer C."/>
            <person name="Klenk H.-P."/>
        </authorList>
    </citation>
    <scope>NUCLEOTIDE SEQUENCE [LARGE SCALE GENOMIC DNA]</scope>
    <source>
        <strain evidence="5">L21-Fru-AB</strain>
    </source>
</reference>
<dbReference type="Pfam" id="PF17132">
    <property type="entry name" value="Glyco_hydro_106"/>
    <property type="match status" value="2"/>
</dbReference>
<name>A0A0G3ECY5_9BACT</name>
<dbReference type="KEGG" id="vbl:L21SP4_00910"/>
<feature type="domain" description="Beta-mannosidase-like galactose-binding" evidence="3">
    <location>
        <begin position="865"/>
        <end position="931"/>
    </location>
</feature>
<dbReference type="PANTHER" id="PTHR36848">
    <property type="entry name" value="DNA-BINDING PROTEIN (PUTATIVE SECRETED PROTEIN)-RELATED"/>
    <property type="match status" value="1"/>
</dbReference>
<dbReference type="Gene3D" id="2.60.120.260">
    <property type="entry name" value="Galactose-binding domain-like"/>
    <property type="match status" value="1"/>
</dbReference>
<feature type="chain" id="PRO_5005184074" evidence="2">
    <location>
        <begin position="25"/>
        <end position="997"/>
    </location>
</feature>
<dbReference type="OrthoDB" id="9761519at2"/>
<feature type="signal peptide" evidence="2">
    <location>
        <begin position="1"/>
        <end position="24"/>
    </location>
</feature>
<dbReference type="CDD" id="cd03143">
    <property type="entry name" value="A4_beta-galactosidase_middle_domain"/>
    <property type="match status" value="1"/>
</dbReference>
<evidence type="ECO:0000259" key="3">
    <source>
        <dbReference type="Pfam" id="PF22666"/>
    </source>
</evidence>
<dbReference type="RefSeq" id="WP_052881532.1">
    <property type="nucleotide sequence ID" value="NZ_CP010904.1"/>
</dbReference>
<dbReference type="InterPro" id="IPR053161">
    <property type="entry name" value="Ulvan_degrading_GH"/>
</dbReference>
<organism evidence="4 5">
    <name type="scientific">Kiritimatiella glycovorans</name>
    <dbReference type="NCBI Taxonomy" id="1307763"/>
    <lineage>
        <taxon>Bacteria</taxon>
        <taxon>Pseudomonadati</taxon>
        <taxon>Kiritimatiellota</taxon>
        <taxon>Kiritimatiellia</taxon>
        <taxon>Kiritimatiellales</taxon>
        <taxon>Kiritimatiellaceae</taxon>
        <taxon>Kiritimatiella</taxon>
    </lineage>
</organism>
<keyword evidence="1 4" id="KW-0378">Hydrolase</keyword>
<dbReference type="InterPro" id="IPR054593">
    <property type="entry name" value="Beta-mannosidase-like_N2"/>
</dbReference>
<reference evidence="4 5" key="2">
    <citation type="journal article" date="2016" name="ISME J.">
        <title>Characterization of the first cultured representative of Verrucomicrobia subdivision 5 indicates the proposal of a novel phylum.</title>
        <authorList>
            <person name="Spring S."/>
            <person name="Bunk B."/>
            <person name="Sproer C."/>
            <person name="Schumann P."/>
            <person name="Rohde M."/>
            <person name="Tindall B.J."/>
            <person name="Klenk H.P."/>
        </authorList>
    </citation>
    <scope>NUCLEOTIDE SEQUENCE [LARGE SCALE GENOMIC DNA]</scope>
    <source>
        <strain evidence="4 5">L21-Fru-AB</strain>
    </source>
</reference>
<dbReference type="InterPro" id="IPR029062">
    <property type="entry name" value="Class_I_gatase-like"/>
</dbReference>
<dbReference type="Proteomes" id="UP000035268">
    <property type="component" value="Chromosome"/>
</dbReference>
<proteinExistence type="predicted"/>
<dbReference type="PANTHER" id="PTHR36848:SF2">
    <property type="entry name" value="SECRETED PROTEIN"/>
    <property type="match status" value="1"/>
</dbReference>
<dbReference type="STRING" id="1307763.L21SP4_00910"/>
<accession>A0A0G3ECY5</accession>
<gene>
    <name evidence="4" type="ORF">L21SP4_00910</name>
</gene>
<evidence type="ECO:0000313" key="5">
    <source>
        <dbReference type="Proteomes" id="UP000035268"/>
    </source>
</evidence>
<sequence precursor="true">MKTRKTTKGIFSVAVVLVAGSAFSPEPVAEINTEHERNQALMAKIDGAQSVAETLAALKEGWNNPPATYRPHTRWWWPGNAVTKEGITWHLEQMKEKGLGGVEIMSYGNVYQEGNIPFDSPEFIEMVKYTVDECRRLGMEVTPPLNPGWGHGSSNTPEDEKAMGLVYSEVDVEGGALAMELPLPKDGYGKIMPKRFEALVAVALGADGTPDPSRRFDLTDQVTGDRAWTRDPQMTIEAELPPGKWHLLAFWNCKTGQKCAGENYEPRSWLIDHLSYEAAQNHAGYMGGKYRQAFGADFGQTVDSMFGDSYEVAHGIAFWTHGLFDRFEREKGYDLRPYLPLALYDGAPETPYVRHDIGQFLHEAGMEGIVAGLADWCAEAGVDMRQQPHYRFTTDIIAASGVFQRPETENTKTSFEPTFWHKLTTSGAWLYPSDRKKWVSCEAFTFINHQYRTSMDQIKRGSDLFLRDGVTQFYNHGYFYTPEKEIAPSRDLLWGNRISHVSPWWPWYRGLADYQARACFLSRQGRAEADVLVYAPYPSTWSERFKHPAREVRDLPFGHLPKTLVANGYDFDFANDDLLLNHAEIRDGKIVINGYDYAVLILPRVLCLAPETLEKIGQFVQAGGTVFALDTLPETSGGLIDHEARDTRLAGMLGRLFATGGGEKAVGRGTTWFMPDCDGFEYLTKWAGVAGAWDPVPTPPLSPAYERFITALKARLTPDFEMADKAQSDGLTFRRTVIGDVDCWFIVNLQPAPRQTEITLKTQGKFPQTWDAMTGEIGGVDGYRFAEDGRLVVSVDLEPWESRFILCSPEEVPAEPRPDVEPLMEISGPWQLSVDGQGGLETEMELPALTDLATLPVLEHFSGTATYRTEFRVPEVKFPIILDLGEVGDVATVIVNGKEAGKAWMPPYRVDVSELVKPGVNELTVVVANVLWNHVIGLEEPKPIPADLHAHYGQTRNLDYRGWARLQRERVRQSKVRLPSGLMGPVRLETTKPVAGK</sequence>
<keyword evidence="5" id="KW-1185">Reference proteome</keyword>
<evidence type="ECO:0000256" key="2">
    <source>
        <dbReference type="SAM" id="SignalP"/>
    </source>
</evidence>
<evidence type="ECO:0000313" key="4">
    <source>
        <dbReference type="EMBL" id="AKJ64173.1"/>
    </source>
</evidence>
<keyword evidence="2" id="KW-0732">Signal</keyword>
<dbReference type="Pfam" id="PF22666">
    <property type="entry name" value="Glyco_hydro_2_N2"/>
    <property type="match status" value="1"/>
</dbReference>
<dbReference type="NCBIfam" id="NF045579">
    <property type="entry name" value="rhamnoside_JR"/>
    <property type="match status" value="1"/>
</dbReference>
<protein>
    <submittedName>
        <fullName evidence="4">Glycosyl hydrolases family 2, sugar binding domain</fullName>
    </submittedName>
</protein>